<proteinExistence type="predicted"/>
<evidence type="ECO:0000313" key="1">
    <source>
        <dbReference type="Proteomes" id="UP000887580"/>
    </source>
</evidence>
<dbReference type="Proteomes" id="UP000887580">
    <property type="component" value="Unplaced"/>
</dbReference>
<accession>A0AC35F5E7</accession>
<organism evidence="1 2">
    <name type="scientific">Panagrolaimus sp. PS1159</name>
    <dbReference type="NCBI Taxonomy" id="55785"/>
    <lineage>
        <taxon>Eukaryota</taxon>
        <taxon>Metazoa</taxon>
        <taxon>Ecdysozoa</taxon>
        <taxon>Nematoda</taxon>
        <taxon>Chromadorea</taxon>
        <taxon>Rhabditida</taxon>
        <taxon>Tylenchina</taxon>
        <taxon>Panagrolaimomorpha</taxon>
        <taxon>Panagrolaimoidea</taxon>
        <taxon>Panagrolaimidae</taxon>
        <taxon>Panagrolaimus</taxon>
    </lineage>
</organism>
<sequence length="278" mass="31348">MSAEPGGGETSVVPKEPTQEPMEEDPAEGNNGASAAADVPIAQEEVNNVTFQNRLQQLREKELDNGLLSVDEYIELFLAEVVQNDNYARQTLARGKQQYPKESMFISVQGFLSFNYADDFTSSLKKIKAVRKRLPKFERYITEIQNRIFAYGIASIANCYTTIKISTLANVLDMGNNENEMANLINDFKWTVANNIVQVSNTPEIQAFVNDQISPEFGRFNGFEKFKTYENLGRRKEHPIDNLKKLMIVSDTLSKINLPPITGEQENTTEDKPTYSLA</sequence>
<protein>
    <submittedName>
        <fullName evidence="2">CSN8/PSMD8/EIF3K domain-containing protein</fullName>
    </submittedName>
</protein>
<name>A0AC35F5E7_9BILA</name>
<dbReference type="WBParaSite" id="PS1159_v2.g14018.t1">
    <property type="protein sequence ID" value="PS1159_v2.g14018.t1"/>
    <property type="gene ID" value="PS1159_v2.g14018"/>
</dbReference>
<evidence type="ECO:0000313" key="2">
    <source>
        <dbReference type="WBParaSite" id="PS1159_v2.g14018.t1"/>
    </source>
</evidence>
<reference evidence="2" key="1">
    <citation type="submission" date="2022-11" db="UniProtKB">
        <authorList>
            <consortium name="WormBaseParasite"/>
        </authorList>
    </citation>
    <scope>IDENTIFICATION</scope>
</reference>